<dbReference type="PANTHER" id="PTHR23117:SF13">
    <property type="entry name" value="GUANYLATE KINASE"/>
    <property type="match status" value="1"/>
</dbReference>
<evidence type="ECO:0000256" key="6">
    <source>
        <dbReference type="ARBA" id="ARBA00022840"/>
    </source>
</evidence>
<evidence type="ECO:0000256" key="5">
    <source>
        <dbReference type="ARBA" id="ARBA00022777"/>
    </source>
</evidence>
<reference evidence="9" key="1">
    <citation type="submission" date="2025-08" db="UniProtKB">
        <authorList>
            <consortium name="RefSeq"/>
        </authorList>
    </citation>
    <scope>IDENTIFICATION</scope>
    <source>
        <tissue evidence="9">Muscle</tissue>
    </source>
</reference>
<dbReference type="PROSITE" id="PS00856">
    <property type="entry name" value="GUANYLATE_KINASE_1"/>
    <property type="match status" value="1"/>
</dbReference>
<evidence type="ECO:0000256" key="2">
    <source>
        <dbReference type="ARBA" id="ARBA00012961"/>
    </source>
</evidence>
<evidence type="ECO:0000256" key="3">
    <source>
        <dbReference type="ARBA" id="ARBA00022679"/>
    </source>
</evidence>
<feature type="domain" description="Guanylate kinase-like" evidence="7">
    <location>
        <begin position="50"/>
        <end position="232"/>
    </location>
</feature>
<dbReference type="InterPro" id="IPR017665">
    <property type="entry name" value="Guanylate_kinase"/>
</dbReference>
<keyword evidence="5" id="KW-0418">Kinase</keyword>
<keyword evidence="4" id="KW-0547">Nucleotide-binding</keyword>
<dbReference type="Pfam" id="PF00625">
    <property type="entry name" value="Guanylate_kin"/>
    <property type="match status" value="1"/>
</dbReference>
<dbReference type="RefSeq" id="XP_022239895.1">
    <property type="nucleotide sequence ID" value="XM_022384187.1"/>
</dbReference>
<gene>
    <name evidence="9" type="primary">LOC106457910</name>
</gene>
<comment type="similarity">
    <text evidence="1">Belongs to the guanylate kinase family.</text>
</comment>
<dbReference type="EC" id="2.7.4.8" evidence="2"/>
<dbReference type="InterPro" id="IPR027417">
    <property type="entry name" value="P-loop_NTPase"/>
</dbReference>
<evidence type="ECO:0000313" key="8">
    <source>
        <dbReference type="Proteomes" id="UP000694941"/>
    </source>
</evidence>
<dbReference type="PROSITE" id="PS50052">
    <property type="entry name" value="GUANYLATE_KINASE_2"/>
    <property type="match status" value="1"/>
</dbReference>
<dbReference type="GeneID" id="106457910"/>
<accession>A0ABM1S8E0</accession>
<sequence>MNYPGFLRYSLNVIGKTTWPLIRVNTTNSVNSIGVKSYIILGGVHWLSSFHPLVICGPSGCGKSTLLKILMKEYKNYFGFTVSHTTRKPRPGEVDGKDYHFVTRHEMQQAIEKGEFIEHVEYSKNLYGTSKNAIKAVQEKGLVCILDIEVEGVKNIKKTDLNPRYIFIKPPSMEALKERLQKRGTETDESINERICRAKKELEYGEMPGNFDIIVLNDCLEDAYRELKNYLWKCGVLGSNLQEQ</sequence>
<keyword evidence="3" id="KW-0808">Transferase</keyword>
<name>A0ABM1S8E0_LIMPO</name>
<dbReference type="NCBIfam" id="TIGR03263">
    <property type="entry name" value="guanyl_kin"/>
    <property type="match status" value="1"/>
</dbReference>
<dbReference type="InterPro" id="IPR008144">
    <property type="entry name" value="Guanylate_kin-like_dom"/>
</dbReference>
<dbReference type="Proteomes" id="UP000694941">
    <property type="component" value="Unplaced"/>
</dbReference>
<proteinExistence type="inferred from homology"/>
<evidence type="ECO:0000313" key="9">
    <source>
        <dbReference type="RefSeq" id="XP_022239895.1"/>
    </source>
</evidence>
<keyword evidence="8" id="KW-1185">Reference proteome</keyword>
<dbReference type="InterPro" id="IPR008145">
    <property type="entry name" value="GK/Ca_channel_bsu"/>
</dbReference>
<organism evidence="8 9">
    <name type="scientific">Limulus polyphemus</name>
    <name type="common">Atlantic horseshoe crab</name>
    <dbReference type="NCBI Taxonomy" id="6850"/>
    <lineage>
        <taxon>Eukaryota</taxon>
        <taxon>Metazoa</taxon>
        <taxon>Ecdysozoa</taxon>
        <taxon>Arthropoda</taxon>
        <taxon>Chelicerata</taxon>
        <taxon>Merostomata</taxon>
        <taxon>Xiphosura</taxon>
        <taxon>Limulidae</taxon>
        <taxon>Limulus</taxon>
    </lineage>
</organism>
<dbReference type="SMART" id="SM00072">
    <property type="entry name" value="GuKc"/>
    <property type="match status" value="1"/>
</dbReference>
<dbReference type="CDD" id="cd00071">
    <property type="entry name" value="GMPK"/>
    <property type="match status" value="1"/>
</dbReference>
<keyword evidence="6" id="KW-0067">ATP-binding</keyword>
<dbReference type="SUPFAM" id="SSF52540">
    <property type="entry name" value="P-loop containing nucleoside triphosphate hydrolases"/>
    <property type="match status" value="1"/>
</dbReference>
<dbReference type="Gene3D" id="3.40.50.300">
    <property type="entry name" value="P-loop containing nucleotide triphosphate hydrolases"/>
    <property type="match status" value="1"/>
</dbReference>
<evidence type="ECO:0000256" key="4">
    <source>
        <dbReference type="ARBA" id="ARBA00022741"/>
    </source>
</evidence>
<evidence type="ECO:0000256" key="1">
    <source>
        <dbReference type="ARBA" id="ARBA00005790"/>
    </source>
</evidence>
<dbReference type="PANTHER" id="PTHR23117">
    <property type="entry name" value="GUANYLATE KINASE-RELATED"/>
    <property type="match status" value="1"/>
</dbReference>
<protein>
    <recommendedName>
        <fullName evidence="2">guanylate kinase</fullName>
        <ecNumber evidence="2">2.7.4.8</ecNumber>
    </recommendedName>
</protein>
<evidence type="ECO:0000259" key="7">
    <source>
        <dbReference type="PROSITE" id="PS50052"/>
    </source>
</evidence>
<dbReference type="InterPro" id="IPR020590">
    <property type="entry name" value="Guanylate_kinase_CS"/>
</dbReference>